<name>A0A4Z1I586_9HELO</name>
<gene>
    <name evidence="2" type="ORF">BOTNAR_0219g00140</name>
</gene>
<dbReference type="Proteomes" id="UP000297452">
    <property type="component" value="Unassembled WGS sequence"/>
</dbReference>
<feature type="compositionally biased region" description="Polar residues" evidence="1">
    <location>
        <begin position="217"/>
        <end position="241"/>
    </location>
</feature>
<feature type="compositionally biased region" description="Low complexity" evidence="1">
    <location>
        <begin position="386"/>
        <end position="406"/>
    </location>
</feature>
<evidence type="ECO:0000313" key="2">
    <source>
        <dbReference type="EMBL" id="TGO56606.1"/>
    </source>
</evidence>
<feature type="region of interest" description="Disordered" evidence="1">
    <location>
        <begin position="1"/>
        <end position="102"/>
    </location>
</feature>
<dbReference type="EMBL" id="PQXJ01000219">
    <property type="protein sequence ID" value="TGO56606.1"/>
    <property type="molecule type" value="Genomic_DNA"/>
</dbReference>
<feature type="region of interest" description="Disordered" evidence="1">
    <location>
        <begin position="313"/>
        <end position="416"/>
    </location>
</feature>
<reference evidence="2 3" key="1">
    <citation type="submission" date="2017-12" db="EMBL/GenBank/DDBJ databases">
        <title>Comparative genomics of Botrytis spp.</title>
        <authorList>
            <person name="Valero-Jimenez C.A."/>
            <person name="Tapia P."/>
            <person name="Veloso J."/>
            <person name="Silva-Moreno E."/>
            <person name="Staats M."/>
            <person name="Valdes J.H."/>
            <person name="Van Kan J.A.L."/>
        </authorList>
    </citation>
    <scope>NUCLEOTIDE SEQUENCE [LARGE SCALE GENOMIC DNA]</scope>
    <source>
        <strain evidence="2 3">MUCL2120</strain>
    </source>
</reference>
<sequence>MSKRHHPTDEKRHRGRDEAPRSHSRGVGSSSGLTSRRETSQNSSSTTQARASDRASQRRAPQGEASRNSEFATQPYGGGGEDRAETSEWVSPSQPFGPTASMASMSILSSGFTPTVTPTTNASLPTVLVSTGPPPRPEGLRDKEHCGSCDAIGETGDVPLEWWKVEHLRNNKACRMAYRLGTCNWERSDVEIEAQKVADQAFRETVTSGGPKDPRGPTQTNAPQTTSTSVWSQGASQPPTQRQIVNPAYSNLQSNNPSTFYNQSAGYAAPTGQTSNTGYAASSYAPQPAPHYSSNTGYIAPSYMLPPPVPSYPSNAASTSYNPPPGRIRTGLSPPGQAPATGYPPPPAHHISYNIPYNTQPQATHQPALNDPPQGEQYASATSGLQQGSSHRGSSGHSHNHSQSRGSSRRDNRPKK</sequence>
<dbReference type="OrthoDB" id="3559763at2759"/>
<comment type="caution">
    <text evidence="2">The sequence shown here is derived from an EMBL/GenBank/DDBJ whole genome shotgun (WGS) entry which is preliminary data.</text>
</comment>
<feature type="region of interest" description="Disordered" evidence="1">
    <location>
        <begin position="204"/>
        <end position="241"/>
    </location>
</feature>
<feature type="compositionally biased region" description="Polar residues" evidence="1">
    <location>
        <begin position="88"/>
        <end position="102"/>
    </location>
</feature>
<feature type="compositionally biased region" description="Polar residues" evidence="1">
    <location>
        <begin position="355"/>
        <end position="367"/>
    </location>
</feature>
<evidence type="ECO:0000256" key="1">
    <source>
        <dbReference type="SAM" id="MobiDB-lite"/>
    </source>
</evidence>
<accession>A0A4Z1I586</accession>
<protein>
    <submittedName>
        <fullName evidence="2">Uncharacterized protein</fullName>
    </submittedName>
</protein>
<dbReference type="AlphaFoldDB" id="A0A4Z1I586"/>
<feature type="compositionally biased region" description="Basic and acidic residues" evidence="1">
    <location>
        <begin position="7"/>
        <end position="21"/>
    </location>
</feature>
<organism evidence="2 3">
    <name type="scientific">Botryotinia narcissicola</name>
    <dbReference type="NCBI Taxonomy" id="278944"/>
    <lineage>
        <taxon>Eukaryota</taxon>
        <taxon>Fungi</taxon>
        <taxon>Dikarya</taxon>
        <taxon>Ascomycota</taxon>
        <taxon>Pezizomycotina</taxon>
        <taxon>Leotiomycetes</taxon>
        <taxon>Helotiales</taxon>
        <taxon>Sclerotiniaceae</taxon>
        <taxon>Botryotinia</taxon>
    </lineage>
</organism>
<evidence type="ECO:0000313" key="3">
    <source>
        <dbReference type="Proteomes" id="UP000297452"/>
    </source>
</evidence>
<keyword evidence="3" id="KW-1185">Reference proteome</keyword>
<proteinExistence type="predicted"/>